<evidence type="ECO:0000313" key="3">
    <source>
        <dbReference type="Proteomes" id="UP000228380"/>
    </source>
</evidence>
<evidence type="ECO:0000256" key="1">
    <source>
        <dbReference type="SAM" id="Coils"/>
    </source>
</evidence>
<organism evidence="3 4">
    <name type="scientific">Phoenix dactylifera</name>
    <name type="common">Date palm</name>
    <dbReference type="NCBI Taxonomy" id="42345"/>
    <lineage>
        <taxon>Eukaryota</taxon>
        <taxon>Viridiplantae</taxon>
        <taxon>Streptophyta</taxon>
        <taxon>Embryophyta</taxon>
        <taxon>Tracheophyta</taxon>
        <taxon>Spermatophyta</taxon>
        <taxon>Magnoliopsida</taxon>
        <taxon>Liliopsida</taxon>
        <taxon>Arecaceae</taxon>
        <taxon>Coryphoideae</taxon>
        <taxon>Phoeniceae</taxon>
        <taxon>Phoenix</taxon>
    </lineage>
</organism>
<dbReference type="PANTHER" id="PTHR45967:SF38">
    <property type="entry name" value="G-BOX-BINDING FACTOR 2"/>
    <property type="match status" value="1"/>
</dbReference>
<reference evidence="4" key="1">
    <citation type="submission" date="2025-08" db="UniProtKB">
        <authorList>
            <consortium name="RefSeq"/>
        </authorList>
    </citation>
    <scope>IDENTIFICATION</scope>
    <source>
        <tissue evidence="4">Young leaves</tissue>
    </source>
</reference>
<sequence>MGIEEQHPKPSNIRGTTGGGGGAATFSAALLALRPPSAVSSPYPWGSQQECQDLARRVDVLNRENSAHRHELELLDKDCKKLDSENASIAELSKNLPFEGIFSGDSPTMHSIDAESSNHLHHRLVGFSRLNFNG</sequence>
<dbReference type="GeneID" id="103695481"/>
<protein>
    <submittedName>
        <fullName evidence="4">Uncharacterized protein LOC103695481</fullName>
    </submittedName>
</protein>
<dbReference type="GO" id="GO:0003700">
    <property type="term" value="F:DNA-binding transcription factor activity"/>
    <property type="evidence" value="ECO:0007669"/>
    <property type="project" value="InterPro"/>
</dbReference>
<gene>
    <name evidence="4" type="primary">LOC103695481</name>
</gene>
<dbReference type="InterPro" id="IPR044827">
    <property type="entry name" value="GBF-like"/>
</dbReference>
<dbReference type="KEGG" id="pda:103695481"/>
<dbReference type="RefSeq" id="XP_008775044.2">
    <property type="nucleotide sequence ID" value="XM_008776822.4"/>
</dbReference>
<proteinExistence type="predicted"/>
<keyword evidence="1" id="KW-0175">Coiled coil</keyword>
<name>A0A8B7BE65_PHODC</name>
<accession>A0A8B7BE65</accession>
<feature type="coiled-coil region" evidence="1">
    <location>
        <begin position="51"/>
        <end position="78"/>
    </location>
</feature>
<keyword evidence="3" id="KW-1185">Reference proteome</keyword>
<dbReference type="GO" id="GO:0005634">
    <property type="term" value="C:nucleus"/>
    <property type="evidence" value="ECO:0007669"/>
    <property type="project" value="TreeGrafter"/>
</dbReference>
<dbReference type="GO" id="GO:0043565">
    <property type="term" value="F:sequence-specific DNA binding"/>
    <property type="evidence" value="ECO:0007669"/>
    <property type="project" value="InterPro"/>
</dbReference>
<evidence type="ECO:0000313" key="4">
    <source>
        <dbReference type="RefSeq" id="XP_008775044.2"/>
    </source>
</evidence>
<dbReference type="AlphaFoldDB" id="A0A8B7BE65"/>
<feature type="region of interest" description="Disordered" evidence="2">
    <location>
        <begin position="1"/>
        <end position="20"/>
    </location>
</feature>
<dbReference type="PANTHER" id="PTHR45967">
    <property type="entry name" value="G-BOX-BINDING FACTOR 3-RELATED"/>
    <property type="match status" value="1"/>
</dbReference>
<dbReference type="Proteomes" id="UP000228380">
    <property type="component" value="Unplaced"/>
</dbReference>
<evidence type="ECO:0000256" key="2">
    <source>
        <dbReference type="SAM" id="MobiDB-lite"/>
    </source>
</evidence>